<gene>
    <name evidence="1" type="ORF">I7I53_06223</name>
</gene>
<sequence>MAFLFTQRVSHLTRGFSRRSKVNNRSWLSKLRPVSHKNIVTLHEAMYYDGIINVFYEVMDVSLAQTPHPLNIQCRKISLSRFSDLISPYIKRHATASKAMPAITDPDSGERKKVVIRRLRSMYMMVKQFKPSSFGDSDLTRLGIKLLPLDLTQPAATGPCFYAPVSENEVPGVPWGTGRLKLYEPEAEDNKHSYRALGIIENASRWMGSQLKPGSGHTEWSDTLLTRCYREDPGIPNARAEYLAGGANYNWSVNGDVEAYSVEYPHCKFHILQDAEAEEPLRRSEILPILVFMRWRMSILKYPQHEVFPVLVISHFGIKGRILIAHFDGTHLCIQKSDIYDLRGGEDAKNFELFARWRASDAAGKTKVALPVDIKPLKTLAVRGFACG</sequence>
<dbReference type="AlphaFoldDB" id="A0A8A1LA97"/>
<dbReference type="Proteomes" id="UP000663419">
    <property type="component" value="Chromosome 2"/>
</dbReference>
<dbReference type="VEuPathDB" id="FungiDB:I7I53_06223"/>
<proteinExistence type="predicted"/>
<protein>
    <submittedName>
        <fullName evidence="1">Uncharacterized protein</fullName>
    </submittedName>
</protein>
<evidence type="ECO:0000313" key="1">
    <source>
        <dbReference type="EMBL" id="QSS51009.1"/>
    </source>
</evidence>
<evidence type="ECO:0000313" key="2">
    <source>
        <dbReference type="Proteomes" id="UP000663419"/>
    </source>
</evidence>
<reference evidence="1" key="1">
    <citation type="submission" date="2021-01" db="EMBL/GenBank/DDBJ databases">
        <title>Chromosome-level genome assembly of a human fungal pathogen reveals clustering of transcriptionally co-regulated genes.</title>
        <authorList>
            <person name="Voorhies M."/>
            <person name="Cohen S."/>
            <person name="Shea T.P."/>
            <person name="Petrus S."/>
            <person name="Munoz J.F."/>
            <person name="Poplawski S."/>
            <person name="Goldman W.E."/>
            <person name="Michael T."/>
            <person name="Cuomo C.A."/>
            <person name="Sil A."/>
            <person name="Beyhan S."/>
        </authorList>
    </citation>
    <scope>NUCLEOTIDE SEQUENCE</scope>
    <source>
        <strain evidence="1">H88</strain>
    </source>
</reference>
<accession>A0A8A1LA97</accession>
<organism evidence="1 2">
    <name type="scientific">Ajellomyces capsulatus (strain H88)</name>
    <name type="common">Darling's disease fungus</name>
    <name type="synonym">Histoplasma capsulatum</name>
    <dbReference type="NCBI Taxonomy" id="544711"/>
    <lineage>
        <taxon>Eukaryota</taxon>
        <taxon>Fungi</taxon>
        <taxon>Dikarya</taxon>
        <taxon>Ascomycota</taxon>
        <taxon>Pezizomycotina</taxon>
        <taxon>Eurotiomycetes</taxon>
        <taxon>Eurotiomycetidae</taxon>
        <taxon>Onygenales</taxon>
        <taxon>Ajellomycetaceae</taxon>
        <taxon>Histoplasma</taxon>
    </lineage>
</organism>
<dbReference type="EMBL" id="CP069103">
    <property type="protein sequence ID" value="QSS51009.1"/>
    <property type="molecule type" value="Genomic_DNA"/>
</dbReference>
<name>A0A8A1LA97_AJEC8</name>